<dbReference type="AlphaFoldDB" id="A0A9R1TSZ4"/>
<keyword evidence="3 10" id="KW-0646">Protease inhibitor</keyword>
<accession>A0A9R1TSZ4</accession>
<evidence type="ECO:0000256" key="3">
    <source>
        <dbReference type="ARBA" id="ARBA00022690"/>
    </source>
</evidence>
<dbReference type="SUPFAM" id="SSF57283">
    <property type="entry name" value="PMP inhibitors"/>
    <property type="match status" value="1"/>
</dbReference>
<evidence type="ECO:0000313" key="10">
    <source>
        <dbReference type="RefSeq" id="XP_011315197.1"/>
    </source>
</evidence>
<dbReference type="KEGG" id="fas:105274071"/>
<evidence type="ECO:0000313" key="9">
    <source>
        <dbReference type="Proteomes" id="UP000694866"/>
    </source>
</evidence>
<dbReference type="Pfam" id="PF05375">
    <property type="entry name" value="Pacifastin_I"/>
    <property type="match status" value="1"/>
</dbReference>
<organism evidence="9 10">
    <name type="scientific">Fopius arisanus</name>
    <dbReference type="NCBI Taxonomy" id="64838"/>
    <lineage>
        <taxon>Eukaryota</taxon>
        <taxon>Metazoa</taxon>
        <taxon>Ecdysozoa</taxon>
        <taxon>Arthropoda</taxon>
        <taxon>Hexapoda</taxon>
        <taxon>Insecta</taxon>
        <taxon>Pterygota</taxon>
        <taxon>Neoptera</taxon>
        <taxon>Endopterygota</taxon>
        <taxon>Hymenoptera</taxon>
        <taxon>Apocrita</taxon>
        <taxon>Ichneumonoidea</taxon>
        <taxon>Braconidae</taxon>
        <taxon>Opiinae</taxon>
        <taxon>Fopius</taxon>
    </lineage>
</organism>
<gene>
    <name evidence="10" type="primary">LOC105274071</name>
</gene>
<feature type="signal peptide" evidence="7">
    <location>
        <begin position="1"/>
        <end position="19"/>
    </location>
</feature>
<proteinExistence type="inferred from homology"/>
<evidence type="ECO:0000259" key="8">
    <source>
        <dbReference type="Pfam" id="PF05375"/>
    </source>
</evidence>
<feature type="chain" id="PRO_5040188570" evidence="7">
    <location>
        <begin position="20"/>
        <end position="72"/>
    </location>
</feature>
<dbReference type="InterPro" id="IPR036201">
    <property type="entry name" value="Pacifastin_dom_sf"/>
</dbReference>
<comment type="similarity">
    <text evidence="6">Belongs to the protease inhibitor I19 family.</text>
</comment>
<evidence type="ECO:0000256" key="2">
    <source>
        <dbReference type="ARBA" id="ARBA00022525"/>
    </source>
</evidence>
<evidence type="ECO:0000256" key="1">
    <source>
        <dbReference type="ARBA" id="ARBA00004613"/>
    </source>
</evidence>
<dbReference type="GeneID" id="105274071"/>
<dbReference type="RefSeq" id="XP_011315197.1">
    <property type="nucleotide sequence ID" value="XM_011316895.1"/>
</dbReference>
<evidence type="ECO:0000256" key="6">
    <source>
        <dbReference type="ARBA" id="ARBA00029459"/>
    </source>
</evidence>
<keyword evidence="7" id="KW-0732">Signal</keyword>
<evidence type="ECO:0000256" key="5">
    <source>
        <dbReference type="ARBA" id="ARBA00023157"/>
    </source>
</evidence>
<keyword evidence="4 10" id="KW-0722">Serine protease inhibitor</keyword>
<evidence type="ECO:0000256" key="4">
    <source>
        <dbReference type="ARBA" id="ARBA00022900"/>
    </source>
</evidence>
<name>A0A9R1TSZ4_9HYME</name>
<dbReference type="OrthoDB" id="10026631at2759"/>
<sequence>MFKYLTLFCAILLVSLTAAQDERKCVNGKQYFDGCNDCFCGNGHVLCTLKACFDSTGQAVPVQQPSEDFWEQ</sequence>
<dbReference type="GO" id="GO:0005576">
    <property type="term" value="C:extracellular region"/>
    <property type="evidence" value="ECO:0007669"/>
    <property type="project" value="UniProtKB-SubCell"/>
</dbReference>
<feature type="domain" description="Pacifastin" evidence="8">
    <location>
        <begin position="24"/>
        <end position="56"/>
    </location>
</feature>
<dbReference type="GO" id="GO:0004867">
    <property type="term" value="F:serine-type endopeptidase inhibitor activity"/>
    <property type="evidence" value="ECO:0007669"/>
    <property type="project" value="UniProtKB-KW"/>
</dbReference>
<reference evidence="10" key="1">
    <citation type="submission" date="2025-08" db="UniProtKB">
        <authorList>
            <consortium name="RefSeq"/>
        </authorList>
    </citation>
    <scope>IDENTIFICATION</scope>
    <source>
        <strain evidence="10">USDA-PBARC FA_bdor</strain>
        <tissue evidence="10">Whole organism</tissue>
    </source>
</reference>
<keyword evidence="9" id="KW-1185">Reference proteome</keyword>
<dbReference type="InterPro" id="IPR008037">
    <property type="entry name" value="Pacifastin_dom"/>
</dbReference>
<keyword evidence="5" id="KW-1015">Disulfide bond</keyword>
<dbReference type="Proteomes" id="UP000694866">
    <property type="component" value="Unplaced"/>
</dbReference>
<keyword evidence="2" id="KW-0964">Secreted</keyword>
<protein>
    <submittedName>
        <fullName evidence="10">Serine protease inhibitor 3-like</fullName>
    </submittedName>
</protein>
<comment type="subcellular location">
    <subcellularLocation>
        <location evidence="1">Secreted</location>
    </subcellularLocation>
</comment>
<evidence type="ECO:0000256" key="7">
    <source>
        <dbReference type="SAM" id="SignalP"/>
    </source>
</evidence>